<comment type="caution">
    <text evidence="1">The sequence shown here is derived from an EMBL/GenBank/DDBJ whole genome shotgun (WGS) entry which is preliminary data.</text>
</comment>
<dbReference type="AlphaFoldDB" id="A0A7W9KKK4"/>
<reference evidence="1 2" key="1">
    <citation type="submission" date="2020-08" db="EMBL/GenBank/DDBJ databases">
        <title>Sequencing the genomes of 1000 actinobacteria strains.</title>
        <authorList>
            <person name="Klenk H.-P."/>
        </authorList>
    </citation>
    <scope>NUCLEOTIDE SEQUENCE [LARGE SCALE GENOMIC DNA]</scope>
    <source>
        <strain evidence="1 2">DSM 43851</strain>
    </source>
</reference>
<keyword evidence="2" id="KW-1185">Reference proteome</keyword>
<gene>
    <name evidence="1" type="ORF">BJ998_005467</name>
</gene>
<evidence type="ECO:0000313" key="2">
    <source>
        <dbReference type="Proteomes" id="UP000585638"/>
    </source>
</evidence>
<dbReference type="RefSeq" id="WP_184866142.1">
    <property type="nucleotide sequence ID" value="NZ_BAAAWY010000029.1"/>
</dbReference>
<protein>
    <submittedName>
        <fullName evidence="1">Kynureninase</fullName>
    </submittedName>
</protein>
<sequence>MDPILTAIAGALAKEAVTVGGKAIGKLLQRVKEKFAKDPGSEVVLAQAQENPDDTKWVDALATVLHRTEENDPAFAAELRELWSAAKAEIAVTRNTVTQTAKSGGVNNNINGAVSGFVVQAGNIDRIVHHD</sequence>
<dbReference type="EMBL" id="JACHIR010000001">
    <property type="protein sequence ID" value="MBB5894271.1"/>
    <property type="molecule type" value="Genomic_DNA"/>
</dbReference>
<accession>A0A7W9KKK4</accession>
<organism evidence="1 2">
    <name type="scientific">Kutzneria kofuensis</name>
    <dbReference type="NCBI Taxonomy" id="103725"/>
    <lineage>
        <taxon>Bacteria</taxon>
        <taxon>Bacillati</taxon>
        <taxon>Actinomycetota</taxon>
        <taxon>Actinomycetes</taxon>
        <taxon>Pseudonocardiales</taxon>
        <taxon>Pseudonocardiaceae</taxon>
        <taxon>Kutzneria</taxon>
    </lineage>
</organism>
<name>A0A7W9KKK4_9PSEU</name>
<dbReference type="Proteomes" id="UP000585638">
    <property type="component" value="Unassembled WGS sequence"/>
</dbReference>
<proteinExistence type="predicted"/>
<evidence type="ECO:0000313" key="1">
    <source>
        <dbReference type="EMBL" id="MBB5894271.1"/>
    </source>
</evidence>